<organism evidence="6 7">
    <name type="scientific">Actinia tenebrosa</name>
    <name type="common">Australian red waratah sea anemone</name>
    <dbReference type="NCBI Taxonomy" id="6105"/>
    <lineage>
        <taxon>Eukaryota</taxon>
        <taxon>Metazoa</taxon>
        <taxon>Cnidaria</taxon>
        <taxon>Anthozoa</taxon>
        <taxon>Hexacorallia</taxon>
        <taxon>Actiniaria</taxon>
        <taxon>Actiniidae</taxon>
        <taxon>Actinia</taxon>
    </lineage>
</organism>
<dbReference type="AlphaFoldDB" id="A0A6P8H0E9"/>
<sequence>MKLKKLLIFGWIVSCIVWSKVSSELAVEETDGLIVHCAPQYMELHVSRARFFFLDPQTFHFNGTDCKAYYINSTHVIMRTPLSGCNTRLTSNEDLLTFFASVDTEVFRTGSPISRYPSYFYMFECSYYRTFRMTLNAFSTVGKIVTRPKVKLGNFSFHMTMFQTSKYFSPYTRFPVRVRVGERVYLKVKVLTNTTGLTLFLDRCKATPSPDPNHEQSYYVLMNGCPTDQTLNYKFSIDQEQRFSFEAFRFTQSKDSSQVYLHCEAIVCHKDNNASRCNQACSKSDRPRYLTKRDITTRETEEVIMDDNLTSLLNMTSKIYDVSLGPLKVYIDPIRKGPLVQESARREGSGSRHSPTLVLFFISFILLRICS</sequence>
<dbReference type="PANTHER" id="PTHR14002">
    <property type="entry name" value="ENDOGLIN/TGF-BETA RECEPTOR TYPE III"/>
    <property type="match status" value="1"/>
</dbReference>
<dbReference type="OrthoDB" id="10063988at2759"/>
<dbReference type="InParanoid" id="A0A6P8H0E9"/>
<dbReference type="KEGG" id="aten:116286478"/>
<dbReference type="PANTHER" id="PTHR14002:SF43">
    <property type="entry name" value="DELTA-LIKE PROTEIN"/>
    <property type="match status" value="1"/>
</dbReference>
<dbReference type="Pfam" id="PF00100">
    <property type="entry name" value="Zona_pellucida"/>
    <property type="match status" value="1"/>
</dbReference>
<evidence type="ECO:0000259" key="5">
    <source>
        <dbReference type="PROSITE" id="PS51034"/>
    </source>
</evidence>
<dbReference type="InterPro" id="IPR001507">
    <property type="entry name" value="ZP_dom"/>
</dbReference>
<dbReference type="Gene3D" id="2.60.40.4100">
    <property type="entry name" value="Zona pellucida, ZP-C domain"/>
    <property type="match status" value="1"/>
</dbReference>
<name>A0A6P8H0E9_ACTTE</name>
<protein>
    <submittedName>
        <fullName evidence="7">ZP domain-containing protein-like</fullName>
    </submittedName>
</protein>
<dbReference type="PRINTS" id="PR00023">
    <property type="entry name" value="ZPELLUCIDA"/>
</dbReference>
<feature type="chain" id="PRO_5027566725" evidence="4">
    <location>
        <begin position="24"/>
        <end position="371"/>
    </location>
</feature>
<dbReference type="GeneID" id="116286478"/>
<proteinExistence type="predicted"/>
<keyword evidence="1 4" id="KW-0732">Signal</keyword>
<accession>A0A6P8H0E9</accession>
<dbReference type="InterPro" id="IPR055355">
    <property type="entry name" value="ZP-C"/>
</dbReference>
<keyword evidence="6" id="KW-1185">Reference proteome</keyword>
<evidence type="ECO:0000256" key="4">
    <source>
        <dbReference type="SAM" id="SignalP"/>
    </source>
</evidence>
<dbReference type="InterPro" id="IPR048290">
    <property type="entry name" value="ZP_chr"/>
</dbReference>
<feature type="domain" description="ZP" evidence="5">
    <location>
        <begin position="36"/>
        <end position="284"/>
    </location>
</feature>
<dbReference type="PROSITE" id="PS51034">
    <property type="entry name" value="ZP_2"/>
    <property type="match status" value="1"/>
</dbReference>
<evidence type="ECO:0000256" key="3">
    <source>
        <dbReference type="ARBA" id="ARBA00023180"/>
    </source>
</evidence>
<dbReference type="FunCoup" id="A0A6P8H0E9">
    <property type="interactions" value="15"/>
</dbReference>
<dbReference type="RefSeq" id="XP_031548861.1">
    <property type="nucleotide sequence ID" value="XM_031693001.1"/>
</dbReference>
<gene>
    <name evidence="7" type="primary">LOC116286478</name>
</gene>
<reference evidence="7" key="1">
    <citation type="submission" date="2025-08" db="UniProtKB">
        <authorList>
            <consortium name="RefSeq"/>
        </authorList>
    </citation>
    <scope>IDENTIFICATION</scope>
    <source>
        <tissue evidence="7">Tentacle</tissue>
    </source>
</reference>
<evidence type="ECO:0000256" key="1">
    <source>
        <dbReference type="ARBA" id="ARBA00022729"/>
    </source>
</evidence>
<dbReference type="InterPro" id="IPR042235">
    <property type="entry name" value="ZP-C_dom"/>
</dbReference>
<evidence type="ECO:0000313" key="6">
    <source>
        <dbReference type="Proteomes" id="UP000515163"/>
    </source>
</evidence>
<evidence type="ECO:0000256" key="2">
    <source>
        <dbReference type="ARBA" id="ARBA00023157"/>
    </source>
</evidence>
<keyword evidence="3" id="KW-0325">Glycoprotein</keyword>
<dbReference type="SMART" id="SM00241">
    <property type="entry name" value="ZP"/>
    <property type="match status" value="1"/>
</dbReference>
<feature type="signal peptide" evidence="4">
    <location>
        <begin position="1"/>
        <end position="23"/>
    </location>
</feature>
<dbReference type="InterPro" id="IPR055356">
    <property type="entry name" value="ZP-N"/>
</dbReference>
<evidence type="ECO:0000313" key="7">
    <source>
        <dbReference type="RefSeq" id="XP_031548861.1"/>
    </source>
</evidence>
<dbReference type="Pfam" id="PF23344">
    <property type="entry name" value="ZP-N"/>
    <property type="match status" value="1"/>
</dbReference>
<dbReference type="Proteomes" id="UP000515163">
    <property type="component" value="Unplaced"/>
</dbReference>
<keyword evidence="2" id="KW-1015">Disulfide bond</keyword>
<dbReference type="Gene3D" id="2.60.40.3210">
    <property type="entry name" value="Zona pellucida, ZP-N domain"/>
    <property type="match status" value="1"/>
</dbReference>